<evidence type="ECO:0000259" key="1">
    <source>
        <dbReference type="Pfam" id="PF04230"/>
    </source>
</evidence>
<dbReference type="STRING" id="1382798.PK35_02280"/>
<evidence type="ECO:0000313" key="2">
    <source>
        <dbReference type="EMBL" id="KJD34626.1"/>
    </source>
</evidence>
<dbReference type="PATRIC" id="fig|1382798.3.peg.460"/>
<protein>
    <recommendedName>
        <fullName evidence="1">Polysaccharide pyruvyl transferase domain-containing protein</fullName>
    </recommendedName>
</protein>
<reference evidence="2 3" key="1">
    <citation type="journal article" date="2015" name="Antonie Van Leeuwenhoek">
        <title>Tamlana nanhaiensis sp. nov., isolated from surface seawater collected from the South China Sea.</title>
        <authorList>
            <person name="Liu X."/>
            <person name="Lai Q."/>
            <person name="Du Y."/>
            <person name="Li G."/>
            <person name="Sun F."/>
            <person name="Shao Z."/>
        </authorList>
    </citation>
    <scope>NUCLEOTIDE SEQUENCE [LARGE SCALE GENOMIC DNA]</scope>
    <source>
        <strain evidence="2 3">FHC16</strain>
    </source>
</reference>
<sequence length="324" mass="38433">MNSETKVKELKKIITDVLTPIINNDYVYLDLPYHNNIGDTLIWKGTETFLQTIPHKCLYKASCENYITPKINESVIILLHGGGNFGDLYEIHNNFRLKIIKEFPNNPIIILPQTIYYKDKSKLESHSQTLANHKNLTICARDHRSLNILRDNFEQNKHLLLPDMAFCIDLSFIEKYKLTETKKYLYFKRSDKEFRDIEFSNYFKLSESHDAQDWPTYEVELKEYRNFLRLLNLKNKVSNIEFMNKIICKIMDLYILNVFFPKILKLGIEFISTYEHIYSTRLHAAILSILLDKKITFLDNSYGKNSNYYKSWLYNLDSIEMISN</sequence>
<organism evidence="2 3">
    <name type="scientific">Neotamlana nanhaiensis</name>
    <dbReference type="NCBI Taxonomy" id="1382798"/>
    <lineage>
        <taxon>Bacteria</taxon>
        <taxon>Pseudomonadati</taxon>
        <taxon>Bacteroidota</taxon>
        <taxon>Flavobacteriia</taxon>
        <taxon>Flavobacteriales</taxon>
        <taxon>Flavobacteriaceae</taxon>
        <taxon>Neotamlana</taxon>
    </lineage>
</organism>
<dbReference type="Pfam" id="PF04230">
    <property type="entry name" value="PS_pyruv_trans"/>
    <property type="match status" value="1"/>
</dbReference>
<dbReference type="InterPro" id="IPR007345">
    <property type="entry name" value="Polysacch_pyruvyl_Trfase"/>
</dbReference>
<evidence type="ECO:0000313" key="3">
    <source>
        <dbReference type="Proteomes" id="UP000032361"/>
    </source>
</evidence>
<dbReference type="EMBL" id="JTDV01000001">
    <property type="protein sequence ID" value="KJD34626.1"/>
    <property type="molecule type" value="Genomic_DNA"/>
</dbReference>
<dbReference type="AlphaFoldDB" id="A0A0D7W654"/>
<comment type="caution">
    <text evidence="2">The sequence shown here is derived from an EMBL/GenBank/DDBJ whole genome shotgun (WGS) entry which is preliminary data.</text>
</comment>
<name>A0A0D7W654_9FLAO</name>
<feature type="domain" description="Polysaccharide pyruvyl transferase" evidence="1">
    <location>
        <begin position="36"/>
        <end position="301"/>
    </location>
</feature>
<accession>A0A0D7W654</accession>
<dbReference type="OrthoDB" id="9807674at2"/>
<dbReference type="Proteomes" id="UP000032361">
    <property type="component" value="Unassembled WGS sequence"/>
</dbReference>
<gene>
    <name evidence="2" type="ORF">PK35_02280</name>
</gene>
<proteinExistence type="predicted"/>
<dbReference type="RefSeq" id="WP_044625012.1">
    <property type="nucleotide sequence ID" value="NZ_JTDV01000001.1"/>
</dbReference>
<keyword evidence="3" id="KW-1185">Reference proteome</keyword>